<comment type="caution">
    <text evidence="1">The sequence shown here is derived from an EMBL/GenBank/DDBJ whole genome shotgun (WGS) entry which is preliminary data.</text>
</comment>
<evidence type="ECO:0000313" key="2">
    <source>
        <dbReference type="Proteomes" id="UP000075359"/>
    </source>
</evidence>
<protein>
    <submittedName>
        <fullName evidence="1">Uncharacterized protein</fullName>
    </submittedName>
</protein>
<organism evidence="1 2">
    <name type="scientific">Sulfurovum riftiae</name>
    <dbReference type="NCBI Taxonomy" id="1630136"/>
    <lineage>
        <taxon>Bacteria</taxon>
        <taxon>Pseudomonadati</taxon>
        <taxon>Campylobacterota</taxon>
        <taxon>Epsilonproteobacteria</taxon>
        <taxon>Campylobacterales</taxon>
        <taxon>Sulfurovaceae</taxon>
        <taxon>Sulfurovum</taxon>
    </lineage>
</organism>
<dbReference type="Proteomes" id="UP000075359">
    <property type="component" value="Unassembled WGS sequence"/>
</dbReference>
<proteinExistence type="predicted"/>
<dbReference type="STRING" id="1630136.AS592_10470"/>
<dbReference type="EMBL" id="LNKT01000001">
    <property type="protein sequence ID" value="KYJ87522.1"/>
    <property type="molecule type" value="Genomic_DNA"/>
</dbReference>
<name>A0A151CJ09_9BACT</name>
<accession>A0A151CJ09</accession>
<evidence type="ECO:0000313" key="1">
    <source>
        <dbReference type="EMBL" id="KYJ87522.1"/>
    </source>
</evidence>
<gene>
    <name evidence="1" type="ORF">AS592_10470</name>
</gene>
<sequence length="77" mass="9324">MNMISIDKVKFYIDKLSRCEYNGQKRKALFRLRGIVHIKGERVEFLHKYFQTKQEAENARNLMRSLITKMQKSIMDR</sequence>
<reference evidence="1 2" key="1">
    <citation type="submission" date="2015-11" db="EMBL/GenBank/DDBJ databases">
        <title>Draft genome of Sulfurovum riftiae 1812E, a member of the Epsilonproteobacteria isolated from the tube of the deep-sea hydrothermal vent tubewom Riftia pachyptila.</title>
        <authorList>
            <person name="Vetriani C."/>
            <person name="Giovannelli D."/>
        </authorList>
    </citation>
    <scope>NUCLEOTIDE SEQUENCE [LARGE SCALE GENOMIC DNA]</scope>
    <source>
        <strain evidence="1 2">1812E</strain>
    </source>
</reference>
<keyword evidence="2" id="KW-1185">Reference proteome</keyword>
<dbReference type="AlphaFoldDB" id="A0A151CJ09"/>